<sequence length="208" mass="22179">MNWLDRDDEEDLAAYLHTIDKRGPAVAAGGRGGGARGGAPAHRRGVPANYAQSRGVPATSTRNPQPATKAAGKASASKWLRRTVTAAEPDLAGLAGLPRQASANLAREPTASNFDRDNSSVHLTSSLSDVSDASSLTGYSPAALALIKLHRQQLQVMQSFVDMQKRLAEDLRLDPGPRSRAAPAPARYTTWHDTEAYLAKFVSRPDPS</sequence>
<evidence type="ECO:0000313" key="4">
    <source>
        <dbReference type="Proteomes" id="UP000001357"/>
    </source>
</evidence>
<dbReference type="KEGG" id="mbr:MONBRDRAFT_8296"/>
<proteinExistence type="predicted"/>
<dbReference type="Pfam" id="PF15391">
    <property type="entry name" value="DUF4614"/>
    <property type="match status" value="1"/>
</dbReference>
<dbReference type="InterPro" id="IPR027884">
    <property type="entry name" value="DUF4614"/>
</dbReference>
<accession>A9UZM4</accession>
<dbReference type="RefSeq" id="XP_001745969.1">
    <property type="nucleotide sequence ID" value="XM_001745917.1"/>
</dbReference>
<dbReference type="EMBL" id="CH991551">
    <property type="protein sequence ID" value="EDQ89393.1"/>
    <property type="molecule type" value="Genomic_DNA"/>
</dbReference>
<keyword evidence="4" id="KW-1185">Reference proteome</keyword>
<dbReference type="AlphaFoldDB" id="A9UZM4"/>
<protein>
    <recommendedName>
        <fullName evidence="2">DUF4614 domain-containing protein</fullName>
    </recommendedName>
</protein>
<organism evidence="3 4">
    <name type="scientific">Monosiga brevicollis</name>
    <name type="common">Choanoflagellate</name>
    <dbReference type="NCBI Taxonomy" id="81824"/>
    <lineage>
        <taxon>Eukaryota</taxon>
        <taxon>Choanoflagellata</taxon>
        <taxon>Craspedida</taxon>
        <taxon>Salpingoecidae</taxon>
        <taxon>Monosiga</taxon>
    </lineage>
</organism>
<evidence type="ECO:0000256" key="1">
    <source>
        <dbReference type="SAM" id="MobiDB-lite"/>
    </source>
</evidence>
<gene>
    <name evidence="3" type="ORF">MONBRDRAFT_8296</name>
</gene>
<reference evidence="3 4" key="1">
    <citation type="journal article" date="2008" name="Nature">
        <title>The genome of the choanoflagellate Monosiga brevicollis and the origin of metazoans.</title>
        <authorList>
            <consortium name="JGI Sequencing"/>
            <person name="King N."/>
            <person name="Westbrook M.J."/>
            <person name="Young S.L."/>
            <person name="Kuo A."/>
            <person name="Abedin M."/>
            <person name="Chapman J."/>
            <person name="Fairclough S."/>
            <person name="Hellsten U."/>
            <person name="Isogai Y."/>
            <person name="Letunic I."/>
            <person name="Marr M."/>
            <person name="Pincus D."/>
            <person name="Putnam N."/>
            <person name="Rokas A."/>
            <person name="Wright K.J."/>
            <person name="Zuzow R."/>
            <person name="Dirks W."/>
            <person name="Good M."/>
            <person name="Goodstein D."/>
            <person name="Lemons D."/>
            <person name="Li W."/>
            <person name="Lyons J.B."/>
            <person name="Morris A."/>
            <person name="Nichols S."/>
            <person name="Richter D.J."/>
            <person name="Salamov A."/>
            <person name="Bork P."/>
            <person name="Lim W.A."/>
            <person name="Manning G."/>
            <person name="Miller W.T."/>
            <person name="McGinnis W."/>
            <person name="Shapiro H."/>
            <person name="Tjian R."/>
            <person name="Grigoriev I.V."/>
            <person name="Rokhsar D."/>
        </authorList>
    </citation>
    <scope>NUCLEOTIDE SEQUENCE [LARGE SCALE GENOMIC DNA]</scope>
    <source>
        <strain evidence="4">MX1 / ATCC 50154</strain>
    </source>
</reference>
<name>A9UZM4_MONBE</name>
<feature type="compositionally biased region" description="Low complexity" evidence="1">
    <location>
        <begin position="67"/>
        <end position="76"/>
    </location>
</feature>
<evidence type="ECO:0000313" key="3">
    <source>
        <dbReference type="EMBL" id="EDQ89393.1"/>
    </source>
</evidence>
<feature type="region of interest" description="Disordered" evidence="1">
    <location>
        <begin position="26"/>
        <end position="76"/>
    </location>
</feature>
<dbReference type="InParanoid" id="A9UZM4"/>
<dbReference type="GeneID" id="5891210"/>
<dbReference type="Proteomes" id="UP000001357">
    <property type="component" value="Unassembled WGS sequence"/>
</dbReference>
<feature type="domain" description="DUF4614" evidence="2">
    <location>
        <begin position="135"/>
        <end position="171"/>
    </location>
</feature>
<evidence type="ECO:0000259" key="2">
    <source>
        <dbReference type="Pfam" id="PF15391"/>
    </source>
</evidence>